<comment type="catalytic activity">
    <reaction evidence="5">
        <text>N-formimidoyl-L-glutamate + H2O = formamide + L-glutamate</text>
        <dbReference type="Rhea" id="RHEA:22492"/>
        <dbReference type="ChEBI" id="CHEBI:15377"/>
        <dbReference type="ChEBI" id="CHEBI:16397"/>
        <dbReference type="ChEBI" id="CHEBI:29985"/>
        <dbReference type="ChEBI" id="CHEBI:58928"/>
        <dbReference type="EC" id="3.5.3.8"/>
    </reaction>
</comment>
<feature type="binding site" evidence="5">
    <location>
        <position position="155"/>
    </location>
    <ligand>
        <name>Mn(2+)</name>
        <dbReference type="ChEBI" id="CHEBI:29035"/>
        <label>2</label>
    </ligand>
</feature>
<dbReference type="SUPFAM" id="SSF52768">
    <property type="entry name" value="Arginase/deacetylase"/>
    <property type="match status" value="1"/>
</dbReference>
<feature type="binding site" evidence="5">
    <location>
        <position position="242"/>
    </location>
    <ligand>
        <name>Mn(2+)</name>
        <dbReference type="ChEBI" id="CHEBI:29035"/>
        <label>2</label>
    </ligand>
</feature>
<comment type="cofactor">
    <cofactor evidence="5">
        <name>Mn(2+)</name>
        <dbReference type="ChEBI" id="CHEBI:29035"/>
    </cofactor>
    <text evidence="5">Binds 2 manganese ions per subunit.</text>
</comment>
<keyword evidence="3 5" id="KW-0369">Histidine metabolism</keyword>
<dbReference type="CDD" id="cd09988">
    <property type="entry name" value="Formimidoylglutamase"/>
    <property type="match status" value="1"/>
</dbReference>
<dbReference type="InterPro" id="IPR023696">
    <property type="entry name" value="Ureohydrolase_dom_sf"/>
</dbReference>
<evidence type="ECO:0000256" key="5">
    <source>
        <dbReference type="HAMAP-Rule" id="MF_00737"/>
    </source>
</evidence>
<keyword evidence="1 5" id="KW-0479">Metal-binding</keyword>
<evidence type="ECO:0000256" key="3">
    <source>
        <dbReference type="ARBA" id="ARBA00022808"/>
    </source>
</evidence>
<organism evidence="8 9">
    <name type="scientific">Planococcus kocurii</name>
    <dbReference type="NCBI Taxonomy" id="1374"/>
    <lineage>
        <taxon>Bacteria</taxon>
        <taxon>Bacillati</taxon>
        <taxon>Bacillota</taxon>
        <taxon>Bacilli</taxon>
        <taxon>Bacillales</taxon>
        <taxon>Caryophanaceae</taxon>
        <taxon>Planococcus</taxon>
    </lineage>
</organism>
<dbReference type="InterPro" id="IPR006035">
    <property type="entry name" value="Ureohydrolase"/>
</dbReference>
<feature type="binding site" evidence="5">
    <location>
        <position position="157"/>
    </location>
    <ligand>
        <name>Mn(2+)</name>
        <dbReference type="ChEBI" id="CHEBI:29035"/>
        <label>2</label>
    </ligand>
</feature>
<name>A0ABN4K191_9BACL</name>
<keyword evidence="9" id="KW-1185">Reference proteome</keyword>
<keyword evidence="2 5" id="KW-0378">Hydrolase</keyword>
<reference evidence="8" key="1">
    <citation type="submission" date="2016-01" db="EMBL/GenBank/DDBJ databases">
        <title>Complete genome of Planococcus kocurri type strain.</title>
        <authorList>
            <person name="See-Too W.S."/>
        </authorList>
    </citation>
    <scope>NUCLEOTIDE SEQUENCE [LARGE SCALE GENOMIC DNA]</scope>
    <source>
        <strain evidence="8">ATCC 43650</strain>
    </source>
</reference>
<comment type="pathway">
    <text evidence="5">Amino-acid degradation; L-histidine degradation into L-glutamate; L-glutamate from N-formimidoyl-L-glutamate (hydrolase route): step 1/1.</text>
</comment>
<feature type="binding site" evidence="5">
    <location>
        <position position="242"/>
    </location>
    <ligand>
        <name>Mn(2+)</name>
        <dbReference type="ChEBI" id="CHEBI:29035"/>
        <label>1</label>
    </ligand>
</feature>
<dbReference type="PANTHER" id="PTHR11358:SF35">
    <property type="entry name" value="FORMIMIDOYLGLUTAMASE"/>
    <property type="match status" value="1"/>
</dbReference>
<proteinExistence type="inferred from homology"/>
<dbReference type="PROSITE" id="PS51409">
    <property type="entry name" value="ARGINASE_2"/>
    <property type="match status" value="1"/>
</dbReference>
<sequence>MYKLPTSEHWQGRIDSSTDPDSFRFHQAVQTQALTSLPAEPEAFAIVGFECEEGVRRNKGRLGAAAAPDQIRSKLASLPYNFDSCQKTFDVGNVVCEGQALEHAQQELGTAVCKLLEQAATPIILGGGHETLYGHYLGVREFAGKDAKIGLINIDAHFDLRQAEHPSSGTMFRQILESDTNAGYLCLGVQTFGNTPALFKTAELLGCKYMMADELTLSDMPNAAKTIDEFCAQYDVVLATLCTDSINAAAAPGVSAPSPLGLDPLMVCKLLRYIMSKKNVKSFDISEVNPSLDEQQRTVKLAAYLVAEVMDGFTMKHREEE</sequence>
<dbReference type="NCBIfam" id="TIGR01227">
    <property type="entry name" value="hutG"/>
    <property type="match status" value="1"/>
</dbReference>
<dbReference type="Gene3D" id="3.40.800.10">
    <property type="entry name" value="Ureohydrolase domain"/>
    <property type="match status" value="1"/>
</dbReference>
<feature type="binding site" evidence="5">
    <location>
        <position position="129"/>
    </location>
    <ligand>
        <name>Mn(2+)</name>
        <dbReference type="ChEBI" id="CHEBI:29035"/>
        <label>1</label>
    </ligand>
</feature>
<feature type="binding site" evidence="5">
    <location>
        <position position="159"/>
    </location>
    <ligand>
        <name>Mn(2+)</name>
        <dbReference type="ChEBI" id="CHEBI:29035"/>
        <label>1</label>
    </ligand>
</feature>
<comment type="function">
    <text evidence="5">Catalyzes the conversion of N-formimidoyl-L-glutamate to L-glutamate and formamide.</text>
</comment>
<accession>A0ABN4K191</accession>
<evidence type="ECO:0000256" key="7">
    <source>
        <dbReference type="PROSITE-ProRule" id="PRU00742"/>
    </source>
</evidence>
<evidence type="ECO:0000256" key="6">
    <source>
        <dbReference type="NCBIfam" id="TIGR01227"/>
    </source>
</evidence>
<dbReference type="Pfam" id="PF00491">
    <property type="entry name" value="Arginase"/>
    <property type="match status" value="1"/>
</dbReference>
<keyword evidence="4 5" id="KW-0464">Manganese</keyword>
<comment type="similarity">
    <text evidence="5 7">Belongs to the arginase family.</text>
</comment>
<dbReference type="EC" id="3.5.3.8" evidence="5 6"/>
<evidence type="ECO:0000256" key="4">
    <source>
        <dbReference type="ARBA" id="ARBA00023211"/>
    </source>
</evidence>
<dbReference type="EMBL" id="CP013661">
    <property type="protein sequence ID" value="ALS79616.1"/>
    <property type="molecule type" value="Genomic_DNA"/>
</dbReference>
<evidence type="ECO:0000313" key="9">
    <source>
        <dbReference type="Proteomes" id="UP000065533"/>
    </source>
</evidence>
<dbReference type="RefSeq" id="WP_058386263.1">
    <property type="nucleotide sequence ID" value="NZ_CP013661.2"/>
</dbReference>
<feature type="binding site" evidence="5">
    <location>
        <position position="244"/>
    </location>
    <ligand>
        <name>Mn(2+)</name>
        <dbReference type="ChEBI" id="CHEBI:29035"/>
        <label>2</label>
    </ligand>
</feature>
<feature type="binding site" evidence="5">
    <location>
        <position position="155"/>
    </location>
    <ligand>
        <name>Mn(2+)</name>
        <dbReference type="ChEBI" id="CHEBI:29035"/>
        <label>1</label>
    </ligand>
</feature>
<dbReference type="PANTHER" id="PTHR11358">
    <property type="entry name" value="ARGINASE/AGMATINASE"/>
    <property type="match status" value="1"/>
</dbReference>
<evidence type="ECO:0000313" key="8">
    <source>
        <dbReference type="EMBL" id="ALS79616.1"/>
    </source>
</evidence>
<dbReference type="InterPro" id="IPR005923">
    <property type="entry name" value="HutG"/>
</dbReference>
<evidence type="ECO:0000256" key="2">
    <source>
        <dbReference type="ARBA" id="ARBA00022801"/>
    </source>
</evidence>
<dbReference type="Proteomes" id="UP000065533">
    <property type="component" value="Chromosome"/>
</dbReference>
<protein>
    <recommendedName>
        <fullName evidence="5 6">Formimidoylglutamase</fullName>
        <ecNumber evidence="5 6">3.5.3.8</ecNumber>
    </recommendedName>
    <alternativeName>
        <fullName evidence="5">Formiminoglutamase</fullName>
    </alternativeName>
    <alternativeName>
        <fullName evidence="5">Formiminoglutamate hydrolase</fullName>
    </alternativeName>
</protein>
<evidence type="ECO:0000256" key="1">
    <source>
        <dbReference type="ARBA" id="ARBA00022723"/>
    </source>
</evidence>
<dbReference type="HAMAP" id="MF_00737">
    <property type="entry name" value="Formimidoylglutam"/>
    <property type="match status" value="1"/>
</dbReference>
<gene>
    <name evidence="5" type="primary">hutG</name>
    <name evidence="8" type="ORF">AUO94_13710</name>
</gene>